<evidence type="ECO:0000313" key="8">
    <source>
        <dbReference type="Proteomes" id="UP001499895"/>
    </source>
</evidence>
<dbReference type="InterPro" id="IPR036271">
    <property type="entry name" value="Tet_transcr_reg_TetR-rel_C_sf"/>
</dbReference>
<dbReference type="NCBIfam" id="NF041196">
    <property type="entry name" value="ScbR_bind_reg"/>
    <property type="match status" value="1"/>
</dbReference>
<name>A0ABP3KEB4_9ACTN</name>
<dbReference type="InterPro" id="IPR001647">
    <property type="entry name" value="HTH_TetR"/>
</dbReference>
<dbReference type="PROSITE" id="PS50977">
    <property type="entry name" value="HTH_TETR_2"/>
    <property type="match status" value="1"/>
</dbReference>
<dbReference type="SUPFAM" id="SSF46689">
    <property type="entry name" value="Homeodomain-like"/>
    <property type="match status" value="1"/>
</dbReference>
<keyword evidence="2 4" id="KW-0238">DNA-binding</keyword>
<proteinExistence type="predicted"/>
<dbReference type="Pfam" id="PF00440">
    <property type="entry name" value="TetR_N"/>
    <property type="match status" value="1"/>
</dbReference>
<organism evidence="7 8">
    <name type="scientific">Streptomyces stramineus</name>
    <dbReference type="NCBI Taxonomy" id="173861"/>
    <lineage>
        <taxon>Bacteria</taxon>
        <taxon>Bacillati</taxon>
        <taxon>Actinomycetota</taxon>
        <taxon>Actinomycetes</taxon>
        <taxon>Kitasatosporales</taxon>
        <taxon>Streptomycetaceae</taxon>
        <taxon>Streptomyces</taxon>
    </lineage>
</organism>
<evidence type="ECO:0000256" key="1">
    <source>
        <dbReference type="ARBA" id="ARBA00023015"/>
    </source>
</evidence>
<dbReference type="PANTHER" id="PTHR30055">
    <property type="entry name" value="HTH-TYPE TRANSCRIPTIONAL REGULATOR RUTR"/>
    <property type="match status" value="1"/>
</dbReference>
<evidence type="ECO:0000259" key="6">
    <source>
        <dbReference type="PROSITE" id="PS50977"/>
    </source>
</evidence>
<keyword evidence="1" id="KW-0805">Transcription regulation</keyword>
<dbReference type="InterPro" id="IPR050109">
    <property type="entry name" value="HTH-type_TetR-like_transc_reg"/>
</dbReference>
<dbReference type="SUPFAM" id="SSF48498">
    <property type="entry name" value="Tetracyclin repressor-like, C-terminal domain"/>
    <property type="match status" value="1"/>
</dbReference>
<sequence>MTKQERAMNTRHALIRSAAQAFDQHGYTRAKLSAISAGAGVSSGALHFHFDTKAAMAAAVETEATRTLHAITRNIQRKSVSPLQTLIDTTHAIAEQLRWDVVTRAGFRLNCRPSHTDPDSGPRPDLRAQWHTYVTYTLTQAAQQHTTHPSLTPRQLTTTIVGATAGFEALARQNHQWLSHTTVTTLWQTLLPTLATPSHLPQLLPGGTHTPTHPSAPVAATTAAPEAAAPVVSLAAVPVPVPVPS</sequence>
<keyword evidence="3" id="KW-0804">Transcription</keyword>
<keyword evidence="8" id="KW-1185">Reference proteome</keyword>
<evidence type="ECO:0000256" key="5">
    <source>
        <dbReference type="SAM" id="MobiDB-lite"/>
    </source>
</evidence>
<dbReference type="PRINTS" id="PR00455">
    <property type="entry name" value="HTHTETR"/>
</dbReference>
<dbReference type="Gene3D" id="1.10.357.10">
    <property type="entry name" value="Tetracycline Repressor, domain 2"/>
    <property type="match status" value="1"/>
</dbReference>
<dbReference type="InterPro" id="IPR009057">
    <property type="entry name" value="Homeodomain-like_sf"/>
</dbReference>
<dbReference type="Proteomes" id="UP001499895">
    <property type="component" value="Unassembled WGS sequence"/>
</dbReference>
<feature type="region of interest" description="Disordered" evidence="5">
    <location>
        <begin position="201"/>
        <end position="222"/>
    </location>
</feature>
<evidence type="ECO:0000256" key="4">
    <source>
        <dbReference type="PROSITE-ProRule" id="PRU00335"/>
    </source>
</evidence>
<protein>
    <submittedName>
        <fullName evidence="7">ScbR family autoregulator-binding transcription factor</fullName>
    </submittedName>
</protein>
<dbReference type="EMBL" id="BAAAHB010000056">
    <property type="protein sequence ID" value="GAA0477693.1"/>
    <property type="molecule type" value="Genomic_DNA"/>
</dbReference>
<evidence type="ECO:0000256" key="2">
    <source>
        <dbReference type="ARBA" id="ARBA00023125"/>
    </source>
</evidence>
<comment type="caution">
    <text evidence="7">The sequence shown here is derived from an EMBL/GenBank/DDBJ whole genome shotgun (WGS) entry which is preliminary data.</text>
</comment>
<reference evidence="8" key="1">
    <citation type="journal article" date="2019" name="Int. J. Syst. Evol. Microbiol.">
        <title>The Global Catalogue of Microorganisms (GCM) 10K type strain sequencing project: providing services to taxonomists for standard genome sequencing and annotation.</title>
        <authorList>
            <consortium name="The Broad Institute Genomics Platform"/>
            <consortium name="The Broad Institute Genome Sequencing Center for Infectious Disease"/>
            <person name="Wu L."/>
            <person name="Ma J."/>
        </authorList>
    </citation>
    <scope>NUCLEOTIDE SEQUENCE [LARGE SCALE GENOMIC DNA]</scope>
    <source>
        <strain evidence="8">JCM 10649</strain>
    </source>
</reference>
<evidence type="ECO:0000313" key="7">
    <source>
        <dbReference type="EMBL" id="GAA0477693.1"/>
    </source>
</evidence>
<dbReference type="InterPro" id="IPR047923">
    <property type="entry name" value="ArpA-like"/>
</dbReference>
<accession>A0ABP3KEB4</accession>
<feature type="domain" description="HTH tetR-type" evidence="6">
    <location>
        <begin position="8"/>
        <end position="68"/>
    </location>
</feature>
<gene>
    <name evidence="7" type="ORF">GCM10009544_44550</name>
</gene>
<evidence type="ECO:0000256" key="3">
    <source>
        <dbReference type="ARBA" id="ARBA00023163"/>
    </source>
</evidence>
<feature type="DNA-binding region" description="H-T-H motif" evidence="4">
    <location>
        <begin position="31"/>
        <end position="50"/>
    </location>
</feature>
<dbReference type="RefSeq" id="WP_344093544.1">
    <property type="nucleotide sequence ID" value="NZ_BAAAHB010000056.1"/>
</dbReference>
<dbReference type="PANTHER" id="PTHR30055:SF234">
    <property type="entry name" value="HTH-TYPE TRANSCRIPTIONAL REGULATOR BETI"/>
    <property type="match status" value="1"/>
</dbReference>
<feature type="compositionally biased region" description="Low complexity" evidence="5">
    <location>
        <begin position="208"/>
        <end position="222"/>
    </location>
</feature>